<dbReference type="InterPro" id="IPR033010">
    <property type="entry name" value="Cdc20/Fizzy"/>
</dbReference>
<dbReference type="GO" id="GO:1905786">
    <property type="term" value="P:positive regulation of anaphase-promoting complex-dependent catabolic process"/>
    <property type="evidence" value="ECO:0007669"/>
    <property type="project" value="TreeGrafter"/>
</dbReference>
<dbReference type="PANTHER" id="PTHR19918">
    <property type="entry name" value="CELL DIVISION CYCLE 20 CDC20 FIZZY -RELATED"/>
    <property type="match status" value="1"/>
</dbReference>
<evidence type="ECO:0000256" key="5">
    <source>
        <dbReference type="PROSITE-ProRule" id="PRU00221"/>
    </source>
</evidence>
<dbReference type="GO" id="GO:0005680">
    <property type="term" value="C:anaphase-promoting complex"/>
    <property type="evidence" value="ECO:0007669"/>
    <property type="project" value="TreeGrafter"/>
</dbReference>
<accession>A0A4T0KBN9</accession>
<sequence length="557" mass="61162">MPQHESYAYSTHTTQSPSTPRKRTSASNFADRFIPARSSVSREAYTLHDSAQSPTHLHSPSKKRSTSLLDSPNTPREPKLIGLAGGEVDAVNEESNRTFSSLLSNELFGGGASGTNGSNTQTESNTRNTHNAPTTPTTPTTPRKIFNYMPSSPSLSLSQSQSSARSISTLSGLDNATHERYSTSPVKSASHVLLSSPRHLRKVPKLPYKVLDAPELADDYYLNLLDWSTTNILAVALASTVYIWMAETGQVMTLCNVRDTPAAAGVSEGEREMESVSSLRWTDRGSQLAVGLRSGGVQLWDVPSGKLLRVLGGHRNRTGTLTWSGCMLASGSRDKSVLIRDVRVRDHFIRRVAGHRQEITGLEYSPAGDMLASGGNDNKLFVWSTQSFNYIHRYTEHDAAVKALSWNPHHRGILASGGGTSDRRILFWDSLRGERHSVGDWDTGSQVCKLWFSKNTQELVSTHGYSGTSHQNHISIWKYPSMSQVSTLTGHTYRVLYLAASPDGETIVTGSGDETIRFWKAFPAVRSRRHSKSHGDSDHAAHDDSDSSSLNIKKLIR</sequence>
<reference evidence="8 9" key="1">
    <citation type="submission" date="2019-03" db="EMBL/GenBank/DDBJ databases">
        <title>Sequencing 23 genomes of Wallemia ichthyophaga.</title>
        <authorList>
            <person name="Gostincar C."/>
        </authorList>
    </citation>
    <scope>NUCLEOTIDE SEQUENCE [LARGE SCALE GENOMIC DNA]</scope>
    <source>
        <strain evidence="8 9">EXF-6200</strain>
    </source>
</reference>
<dbReference type="InterPro" id="IPR015943">
    <property type="entry name" value="WD40/YVTN_repeat-like_dom_sf"/>
</dbReference>
<dbReference type="EMBL" id="SPOI01000012">
    <property type="protein sequence ID" value="TIB42018.1"/>
    <property type="molecule type" value="Genomic_DNA"/>
</dbReference>
<dbReference type="SMART" id="SM00320">
    <property type="entry name" value="WD40"/>
    <property type="match status" value="5"/>
</dbReference>
<feature type="repeat" description="WD" evidence="5">
    <location>
        <begin position="269"/>
        <end position="310"/>
    </location>
</feature>
<dbReference type="Gene3D" id="2.130.10.10">
    <property type="entry name" value="YVTN repeat-like/Quinoprotein amine dehydrogenase"/>
    <property type="match status" value="1"/>
</dbReference>
<dbReference type="GO" id="GO:0031145">
    <property type="term" value="P:anaphase-promoting complex-dependent catabolic process"/>
    <property type="evidence" value="ECO:0007669"/>
    <property type="project" value="TreeGrafter"/>
</dbReference>
<organism evidence="8 9">
    <name type="scientific">Wallemia ichthyophaga</name>
    <dbReference type="NCBI Taxonomy" id="245174"/>
    <lineage>
        <taxon>Eukaryota</taxon>
        <taxon>Fungi</taxon>
        <taxon>Dikarya</taxon>
        <taxon>Basidiomycota</taxon>
        <taxon>Wallemiomycotina</taxon>
        <taxon>Wallemiomycetes</taxon>
        <taxon>Wallemiales</taxon>
        <taxon>Wallemiaceae</taxon>
        <taxon>Wallemia</taxon>
    </lineage>
</organism>
<dbReference type="Pfam" id="PF24807">
    <property type="entry name" value="WD40_CDC20-Fz"/>
    <property type="match status" value="1"/>
</dbReference>
<dbReference type="AlphaFoldDB" id="A0A4T0KBN9"/>
<dbReference type="PROSITE" id="PS50294">
    <property type="entry name" value="WD_REPEATS_REGION"/>
    <property type="match status" value="2"/>
</dbReference>
<evidence type="ECO:0000256" key="3">
    <source>
        <dbReference type="ARBA" id="ARBA00022737"/>
    </source>
</evidence>
<dbReference type="PROSITE" id="PS50082">
    <property type="entry name" value="WD_REPEATS_2"/>
    <property type="match status" value="3"/>
</dbReference>
<dbReference type="SUPFAM" id="SSF50978">
    <property type="entry name" value="WD40 repeat-like"/>
    <property type="match status" value="1"/>
</dbReference>
<feature type="region of interest" description="Disordered" evidence="6">
    <location>
        <begin position="530"/>
        <end position="557"/>
    </location>
</feature>
<evidence type="ECO:0000256" key="2">
    <source>
        <dbReference type="ARBA" id="ARBA00022574"/>
    </source>
</evidence>
<name>A0A4T0KBN9_WALIC</name>
<feature type="compositionally biased region" description="Low complexity" evidence="6">
    <location>
        <begin position="133"/>
        <end position="142"/>
    </location>
</feature>
<dbReference type="GO" id="GO:0010997">
    <property type="term" value="F:anaphase-promoting complex binding"/>
    <property type="evidence" value="ECO:0007669"/>
    <property type="project" value="InterPro"/>
</dbReference>
<gene>
    <name evidence="8" type="ORF">E3P86_00556</name>
</gene>
<feature type="region of interest" description="Disordered" evidence="6">
    <location>
        <begin position="1"/>
        <end position="81"/>
    </location>
</feature>
<feature type="compositionally biased region" description="Polar residues" evidence="6">
    <location>
        <begin position="8"/>
        <end position="19"/>
    </location>
</feature>
<feature type="region of interest" description="Disordered" evidence="6">
    <location>
        <begin position="110"/>
        <end position="168"/>
    </location>
</feature>
<dbReference type="PANTHER" id="PTHR19918:SF1">
    <property type="entry name" value="FIZZY-RELATED PROTEIN HOMOLOG"/>
    <property type="match status" value="1"/>
</dbReference>
<evidence type="ECO:0000313" key="8">
    <source>
        <dbReference type="EMBL" id="TIB42018.1"/>
    </source>
</evidence>
<feature type="domain" description="CDC20/Fizzy WD40" evidence="7">
    <location>
        <begin position="211"/>
        <end position="519"/>
    </location>
</feature>
<dbReference type="GO" id="GO:1990757">
    <property type="term" value="F:ubiquitin ligase activator activity"/>
    <property type="evidence" value="ECO:0007669"/>
    <property type="project" value="TreeGrafter"/>
</dbReference>
<evidence type="ECO:0000256" key="6">
    <source>
        <dbReference type="SAM" id="MobiDB-lite"/>
    </source>
</evidence>
<keyword evidence="3" id="KW-0677">Repeat</keyword>
<dbReference type="Proteomes" id="UP000310689">
    <property type="component" value="Unassembled WGS sequence"/>
</dbReference>
<feature type="compositionally biased region" description="Basic and acidic residues" evidence="6">
    <location>
        <begin position="533"/>
        <end position="545"/>
    </location>
</feature>
<keyword evidence="4" id="KW-0131">Cell cycle</keyword>
<dbReference type="InterPro" id="IPR036322">
    <property type="entry name" value="WD40_repeat_dom_sf"/>
</dbReference>
<evidence type="ECO:0000313" key="9">
    <source>
        <dbReference type="Proteomes" id="UP000310689"/>
    </source>
</evidence>
<feature type="repeat" description="WD" evidence="5">
    <location>
        <begin position="488"/>
        <end position="520"/>
    </location>
</feature>
<feature type="compositionally biased region" description="Low complexity" evidence="6">
    <location>
        <begin position="151"/>
        <end position="168"/>
    </location>
</feature>
<evidence type="ECO:0000256" key="1">
    <source>
        <dbReference type="ARBA" id="ARBA00006445"/>
    </source>
</evidence>
<proteinExistence type="inferred from homology"/>
<feature type="compositionally biased region" description="Polar residues" evidence="6">
    <location>
        <begin position="49"/>
        <end position="58"/>
    </location>
</feature>
<comment type="similarity">
    <text evidence="1">Belongs to the WD repeat CDC20/Fizzy family.</text>
</comment>
<feature type="compositionally biased region" description="Polar residues" evidence="6">
    <location>
        <begin position="121"/>
        <end position="132"/>
    </location>
</feature>
<keyword evidence="2 5" id="KW-0853">WD repeat</keyword>
<protein>
    <recommendedName>
        <fullName evidence="7">CDC20/Fizzy WD40 domain-containing protein</fullName>
    </recommendedName>
</protein>
<feature type="repeat" description="WD" evidence="5">
    <location>
        <begin position="352"/>
        <end position="393"/>
    </location>
</feature>
<dbReference type="InterPro" id="IPR056150">
    <property type="entry name" value="WD40_CDC20-Fz"/>
</dbReference>
<evidence type="ECO:0000259" key="7">
    <source>
        <dbReference type="Pfam" id="PF24807"/>
    </source>
</evidence>
<dbReference type="InterPro" id="IPR001680">
    <property type="entry name" value="WD40_rpt"/>
</dbReference>
<comment type="caution">
    <text evidence="8">The sequence shown here is derived from an EMBL/GenBank/DDBJ whole genome shotgun (WGS) entry which is preliminary data.</text>
</comment>
<evidence type="ECO:0000256" key="4">
    <source>
        <dbReference type="ARBA" id="ARBA00023306"/>
    </source>
</evidence>